<feature type="region of interest" description="Disordered" evidence="1">
    <location>
        <begin position="250"/>
        <end position="299"/>
    </location>
</feature>
<dbReference type="EMBL" id="GGFJ01005544">
    <property type="protein sequence ID" value="MBW54685.1"/>
    <property type="molecule type" value="Transcribed_RNA"/>
</dbReference>
<protein>
    <submittedName>
        <fullName evidence="2">Putative vegetative cell wall protein gp1</fullName>
    </submittedName>
</protein>
<feature type="compositionally biased region" description="Low complexity" evidence="1">
    <location>
        <begin position="371"/>
        <end position="389"/>
    </location>
</feature>
<proteinExistence type="predicted"/>
<evidence type="ECO:0000313" key="2">
    <source>
        <dbReference type="EMBL" id="MBW54685.1"/>
    </source>
</evidence>
<dbReference type="AlphaFoldDB" id="A0A2M4BNQ7"/>
<organism evidence="2">
    <name type="scientific">Anopheles marajoara</name>
    <dbReference type="NCBI Taxonomy" id="58244"/>
    <lineage>
        <taxon>Eukaryota</taxon>
        <taxon>Metazoa</taxon>
        <taxon>Ecdysozoa</taxon>
        <taxon>Arthropoda</taxon>
        <taxon>Hexapoda</taxon>
        <taxon>Insecta</taxon>
        <taxon>Pterygota</taxon>
        <taxon>Neoptera</taxon>
        <taxon>Endopterygota</taxon>
        <taxon>Diptera</taxon>
        <taxon>Nematocera</taxon>
        <taxon>Culicoidea</taxon>
        <taxon>Culicidae</taxon>
        <taxon>Anophelinae</taxon>
        <taxon>Anopheles</taxon>
    </lineage>
</organism>
<reference evidence="2" key="1">
    <citation type="submission" date="2018-01" db="EMBL/GenBank/DDBJ databases">
        <title>An insight into the sialome of Amazonian anophelines.</title>
        <authorList>
            <person name="Ribeiro J.M."/>
            <person name="Scarpassa V."/>
            <person name="Calvo E."/>
        </authorList>
    </citation>
    <scope>NUCLEOTIDE SEQUENCE</scope>
    <source>
        <tissue evidence="2">Salivary glands</tissue>
    </source>
</reference>
<accession>A0A2M4BNQ7</accession>
<name>A0A2M4BNQ7_9DIPT</name>
<feature type="region of interest" description="Disordered" evidence="1">
    <location>
        <begin position="371"/>
        <end position="399"/>
    </location>
</feature>
<sequence length="431" mass="45541">MSHRSFRRSQAGPPALPPAPLAIAFHPPAPTGAARTRRLVPVRSRAASPSHCTSSSAPPVPLRFRQSDPAARFDRAMQRTPYPRPRYVPVPFPRSAFVRPAVRFLASDVPLLPRHARIRHPRADCATVAPTPYPPSLPWPARVDFGHREATHDTCGCRASTSVPLPPPPHAPHDPDPRGCSAVVRARAFRATTTCAPRAPARADIRATLPSCTTHRGSPPSRHPAVAPPCGPPFASFPATSRVAALPARATVSVPPSRRAPRPAPYTGDPARASAVSAGRSLPPFHHRTSSHPARSAVQHSFPLSARAPTARLKGPARAYTSQLPVRLSHAPTFPLPGVLGVPNPGTFDTRHRTCAAVFPAHCSGCSALRTATAGHSSRSSSSVPSASTGRRRCAVPPPVHTHRLASFRAASLARPAAPGRARAASAGASW</sequence>
<evidence type="ECO:0000256" key="1">
    <source>
        <dbReference type="SAM" id="MobiDB-lite"/>
    </source>
</evidence>
<feature type="region of interest" description="Disordered" evidence="1">
    <location>
        <begin position="1"/>
        <end position="64"/>
    </location>
</feature>